<protein>
    <submittedName>
        <fullName evidence="1">Uncharacterized protein</fullName>
    </submittedName>
</protein>
<organism evidence="1 2">
    <name type="scientific">Leptospira wolbachii serovar Codice str. CDC</name>
    <dbReference type="NCBI Taxonomy" id="1218599"/>
    <lineage>
        <taxon>Bacteria</taxon>
        <taxon>Pseudomonadati</taxon>
        <taxon>Spirochaetota</taxon>
        <taxon>Spirochaetia</taxon>
        <taxon>Leptospirales</taxon>
        <taxon>Leptospiraceae</taxon>
        <taxon>Leptospira</taxon>
    </lineage>
</organism>
<comment type="caution">
    <text evidence="1">The sequence shown here is derived from an EMBL/GenBank/DDBJ whole genome shotgun (WGS) entry which is preliminary data.</text>
</comment>
<evidence type="ECO:0000313" key="1">
    <source>
        <dbReference type="EMBL" id="EOQ98319.1"/>
    </source>
</evidence>
<keyword evidence="2" id="KW-1185">Reference proteome</keyword>
<proteinExistence type="predicted"/>
<name>R9A8F9_9LEPT</name>
<sequence>MNMNKRNIIRKKYAFLILIVPTFLNSEPLIFGGNNLGTDEMVLKLENSNALYYFNGEGDGCEGFKAKFSQNENTFKFTNVISNCSNKKLKNFQCSTKIDESSLIFSEYLHCDNNLFLYNVNKGVKENLNRNYNGTQVLTSGLKNGITTSNAKMREKPNTQSTSFTCYFTNIDDDKLKEKEINFIPKTINLTIIAKTITEDSIGDKRNFWYLVFPISDSYNGCYLKDSKQKEGWVFGEYIKFNN</sequence>
<reference evidence="1" key="1">
    <citation type="submission" date="2013-04" db="EMBL/GenBank/DDBJ databases">
        <authorList>
            <person name="Harkins D.M."/>
            <person name="Durkin A.S."/>
            <person name="Brinkac L.M."/>
            <person name="Haft D.H."/>
            <person name="Selengut J.D."/>
            <person name="Sanka R."/>
            <person name="DePew J."/>
            <person name="Purushe J."/>
            <person name="Galloway R.L."/>
            <person name="Vinetz J.M."/>
            <person name="Sutton G.G."/>
            <person name="Nierman W.C."/>
            <person name="Fouts D.E."/>
        </authorList>
    </citation>
    <scope>NUCLEOTIDE SEQUENCE [LARGE SCALE GENOMIC DNA]</scope>
    <source>
        <strain evidence="1">CDC</strain>
    </source>
</reference>
<dbReference type="EMBL" id="AOGZ02000003">
    <property type="protein sequence ID" value="EOQ98319.1"/>
    <property type="molecule type" value="Genomic_DNA"/>
</dbReference>
<evidence type="ECO:0000313" key="2">
    <source>
        <dbReference type="Proteomes" id="UP000013984"/>
    </source>
</evidence>
<accession>R9A8F9</accession>
<gene>
    <name evidence="1" type="ORF">LEP1GSC195_1372</name>
</gene>
<dbReference type="AlphaFoldDB" id="R9A8F9"/>
<dbReference type="Proteomes" id="UP000013984">
    <property type="component" value="Unassembled WGS sequence"/>
</dbReference>